<dbReference type="PANTHER" id="PTHR43132">
    <property type="entry name" value="ARSENICAL RESISTANCE OPERON REPRESSOR ARSR-RELATED"/>
    <property type="match status" value="1"/>
</dbReference>
<dbReference type="InterPro" id="IPR001845">
    <property type="entry name" value="HTH_ArsR_DNA-bd_dom"/>
</dbReference>
<dbReference type="Pfam" id="PF00581">
    <property type="entry name" value="Rhodanese"/>
    <property type="match status" value="1"/>
</dbReference>
<evidence type="ECO:0000259" key="4">
    <source>
        <dbReference type="PROSITE" id="PS50206"/>
    </source>
</evidence>
<evidence type="ECO:0000259" key="5">
    <source>
        <dbReference type="PROSITE" id="PS50987"/>
    </source>
</evidence>
<dbReference type="Gene3D" id="1.10.10.10">
    <property type="entry name" value="Winged helix-like DNA-binding domain superfamily/Winged helix DNA-binding domain"/>
    <property type="match status" value="1"/>
</dbReference>
<dbReference type="SUPFAM" id="SSF46785">
    <property type="entry name" value="Winged helix' DNA-binding domain"/>
    <property type="match status" value="1"/>
</dbReference>
<dbReference type="SMART" id="SM00418">
    <property type="entry name" value="HTH_ARSR"/>
    <property type="match status" value="1"/>
</dbReference>
<evidence type="ECO:0000313" key="6">
    <source>
        <dbReference type="EMBL" id="ULN52787.1"/>
    </source>
</evidence>
<keyword evidence="7" id="KW-1185">Reference proteome</keyword>
<dbReference type="PANTHER" id="PTHR43132:SF8">
    <property type="entry name" value="HTH-TYPE TRANSCRIPTIONAL REGULATOR KMTR"/>
    <property type="match status" value="1"/>
</dbReference>
<dbReference type="Gene3D" id="3.40.250.10">
    <property type="entry name" value="Rhodanese-like domain"/>
    <property type="match status" value="1"/>
</dbReference>
<dbReference type="NCBIfam" id="NF033788">
    <property type="entry name" value="HTH_metalloreg"/>
    <property type="match status" value="1"/>
</dbReference>
<evidence type="ECO:0000313" key="7">
    <source>
        <dbReference type="Proteomes" id="UP001055200"/>
    </source>
</evidence>
<dbReference type="RefSeq" id="WP_240171058.1">
    <property type="nucleotide sequence ID" value="NZ_CP092365.1"/>
</dbReference>
<dbReference type="CDD" id="cd00158">
    <property type="entry name" value="RHOD"/>
    <property type="match status" value="1"/>
</dbReference>
<keyword evidence="3" id="KW-0804">Transcription</keyword>
<evidence type="ECO:0000256" key="1">
    <source>
        <dbReference type="ARBA" id="ARBA00023015"/>
    </source>
</evidence>
<accession>A0ABY3TZZ7</accession>
<dbReference type="InterPro" id="IPR001763">
    <property type="entry name" value="Rhodanese-like_dom"/>
</dbReference>
<sequence>MEYGTSVDAGGAARVEALALVGKALANGRRLQLLEMLTQGERSVEAIAHASQTALSTTSAHLQILRRAGLVRTRRDGTTIFYRVAGPQIAALLVAVNRVARAHPSSPEPQLDGGESVPVIDAASVTADMLVLDVRPPLEYDAGHFPGAVSIPLPELADRWAELDPDRYVVVYCRSEWCGYAREAARFLRRQRFDVAAMSEGVVEWQAGRRVGLTTAAAAGEHC</sequence>
<reference evidence="6" key="1">
    <citation type="submission" date="2022-08" db="EMBL/GenBank/DDBJ databases">
        <title>Complete genome sequence of 14 non-tuberculosis mycobacteria type-strains.</title>
        <authorList>
            <person name="Igarashi Y."/>
            <person name="Osugi A."/>
            <person name="Mitarai S."/>
        </authorList>
    </citation>
    <scope>NUCLEOTIDE SEQUENCE</scope>
    <source>
        <strain evidence="6">DSM 45575</strain>
    </source>
</reference>
<evidence type="ECO:0000256" key="3">
    <source>
        <dbReference type="ARBA" id="ARBA00023163"/>
    </source>
</evidence>
<keyword evidence="2" id="KW-0238">DNA-binding</keyword>
<protein>
    <submittedName>
        <fullName evidence="6">Metalloregulator ArsR/SmtB family transcription factor</fullName>
    </submittedName>
</protein>
<dbReference type="Proteomes" id="UP001055200">
    <property type="component" value="Chromosome"/>
</dbReference>
<dbReference type="Pfam" id="PF01022">
    <property type="entry name" value="HTH_5"/>
    <property type="match status" value="1"/>
</dbReference>
<dbReference type="SUPFAM" id="SSF52821">
    <property type="entry name" value="Rhodanese/Cell cycle control phosphatase"/>
    <property type="match status" value="1"/>
</dbReference>
<gene>
    <name evidence="6" type="ORF">MIU77_18540</name>
</gene>
<dbReference type="SMART" id="SM00450">
    <property type="entry name" value="RHOD"/>
    <property type="match status" value="1"/>
</dbReference>
<dbReference type="InterPro" id="IPR036873">
    <property type="entry name" value="Rhodanese-like_dom_sf"/>
</dbReference>
<feature type="domain" description="Rhodanese" evidence="4">
    <location>
        <begin position="125"/>
        <end position="214"/>
    </location>
</feature>
<dbReference type="EMBL" id="CP092365">
    <property type="protein sequence ID" value="ULN52787.1"/>
    <property type="molecule type" value="Genomic_DNA"/>
</dbReference>
<dbReference type="PROSITE" id="PS50206">
    <property type="entry name" value="RHODANESE_3"/>
    <property type="match status" value="1"/>
</dbReference>
<keyword evidence="1" id="KW-0805">Transcription regulation</keyword>
<feature type="domain" description="HTH arsR-type" evidence="5">
    <location>
        <begin position="10"/>
        <end position="104"/>
    </location>
</feature>
<organism evidence="6 7">
    <name type="scientific">Mycolicibacillus parakoreensis</name>
    <dbReference type="NCBI Taxonomy" id="1069221"/>
    <lineage>
        <taxon>Bacteria</taxon>
        <taxon>Bacillati</taxon>
        <taxon>Actinomycetota</taxon>
        <taxon>Actinomycetes</taxon>
        <taxon>Mycobacteriales</taxon>
        <taxon>Mycobacteriaceae</taxon>
        <taxon>Mycolicibacillus</taxon>
    </lineage>
</organism>
<proteinExistence type="predicted"/>
<dbReference type="InterPro" id="IPR036388">
    <property type="entry name" value="WH-like_DNA-bd_sf"/>
</dbReference>
<dbReference type="InterPro" id="IPR036390">
    <property type="entry name" value="WH_DNA-bd_sf"/>
</dbReference>
<dbReference type="PROSITE" id="PS50987">
    <property type="entry name" value="HTH_ARSR_2"/>
    <property type="match status" value="1"/>
</dbReference>
<dbReference type="InterPro" id="IPR011991">
    <property type="entry name" value="ArsR-like_HTH"/>
</dbReference>
<name>A0ABY3TZZ7_9MYCO</name>
<dbReference type="PRINTS" id="PR00778">
    <property type="entry name" value="HTHARSR"/>
</dbReference>
<evidence type="ECO:0000256" key="2">
    <source>
        <dbReference type="ARBA" id="ARBA00023125"/>
    </source>
</evidence>
<dbReference type="InterPro" id="IPR051011">
    <property type="entry name" value="Metal_resp_trans_reg"/>
</dbReference>
<dbReference type="CDD" id="cd00090">
    <property type="entry name" value="HTH_ARSR"/>
    <property type="match status" value="1"/>
</dbReference>